<dbReference type="Proteomes" id="UP001144323">
    <property type="component" value="Unassembled WGS sequence"/>
</dbReference>
<dbReference type="RefSeq" id="WP_281802648.1">
    <property type="nucleotide sequence ID" value="NZ_BSEC01000001.1"/>
</dbReference>
<dbReference type="InterPro" id="IPR037171">
    <property type="entry name" value="NagB/RpiA_transferase-like"/>
</dbReference>
<dbReference type="SUPFAM" id="SSF100950">
    <property type="entry name" value="NagB/RpiA/CoA transferase-like"/>
    <property type="match status" value="1"/>
</dbReference>
<dbReference type="GO" id="GO:0008410">
    <property type="term" value="F:CoA-transferase activity"/>
    <property type="evidence" value="ECO:0007669"/>
    <property type="project" value="InterPro"/>
</dbReference>
<sequence>MITRCTTGEMMIAALARTIADGDLVFHGFGSPLVQLALHVAKRTRAPHMVLVAGATYGVDPTPPFLAPTSNDWVMDRGADCWLDIEELFDLAAAGRMGRMFLSGLQIDRWGNCNVTGLGRGAMTMKLPGGGGGANLSCDARRVTLWTAAHRAPPDASGRRRFRLVEACDFITNLGHRGADGTPRARYGHIGGGPDWLITELGVFDFDAEGHMRLTARYADVSVQEIVDNTGLPLRMADTIDIVAPPDRRTVEFIRALDPLNVHARELRAEDASRSFDLADATERERA</sequence>
<dbReference type="PANTHER" id="PTHR43293">
    <property type="entry name" value="ACETATE COA-TRANSFERASE YDIF"/>
    <property type="match status" value="1"/>
</dbReference>
<name>A0A9W6GUF6_9HYPH</name>
<gene>
    <name evidence="1" type="ORF">LMG27198_20520</name>
</gene>
<dbReference type="Gene3D" id="3.40.1080.10">
    <property type="entry name" value="Glutaconate Coenzyme A-transferase"/>
    <property type="match status" value="1"/>
</dbReference>
<accession>A0A9W6GUF6</accession>
<keyword evidence="2" id="KW-1185">Reference proteome</keyword>
<dbReference type="AlphaFoldDB" id="A0A9W6GUF6"/>
<dbReference type="EMBL" id="BSEC01000001">
    <property type="protein sequence ID" value="GLI93060.1"/>
    <property type="molecule type" value="Genomic_DNA"/>
</dbReference>
<reference evidence="1" key="1">
    <citation type="journal article" date="2023" name="Int. J. Syst. Evol. Microbiol.">
        <title>Methylocystis iwaonis sp. nov., a type II methane-oxidizing bacterium from surface soil of a rice paddy field in Japan, and emended description of the genus Methylocystis (ex Whittenbury et al. 1970) Bowman et al. 1993.</title>
        <authorList>
            <person name="Kaise H."/>
            <person name="Sawadogo J.B."/>
            <person name="Alam M.S."/>
            <person name="Ueno C."/>
            <person name="Dianou D."/>
            <person name="Shinjo R."/>
            <person name="Asakawa S."/>
        </authorList>
    </citation>
    <scope>NUCLEOTIDE SEQUENCE</scope>
    <source>
        <strain evidence="1">LMG27198</strain>
    </source>
</reference>
<keyword evidence="1" id="KW-0808">Transferase</keyword>
<dbReference type="InterPro" id="IPR004165">
    <property type="entry name" value="CoA_trans_fam_I"/>
</dbReference>
<proteinExistence type="predicted"/>
<comment type="caution">
    <text evidence="1">The sequence shown here is derived from an EMBL/GenBank/DDBJ whole genome shotgun (WGS) entry which is preliminary data.</text>
</comment>
<dbReference type="PANTHER" id="PTHR43293:SF3">
    <property type="entry name" value="CHOLESTEROL RING-CLEAVING HYDROLASE IPDB SUBUNIT"/>
    <property type="match status" value="1"/>
</dbReference>
<dbReference type="Pfam" id="PF01144">
    <property type="entry name" value="CoA_trans"/>
    <property type="match status" value="1"/>
</dbReference>
<evidence type="ECO:0000313" key="1">
    <source>
        <dbReference type="EMBL" id="GLI93060.1"/>
    </source>
</evidence>
<protein>
    <submittedName>
        <fullName evidence="1">3-oxoadipate--succinyl-CoA transferase subunit B</fullName>
    </submittedName>
</protein>
<evidence type="ECO:0000313" key="2">
    <source>
        <dbReference type="Proteomes" id="UP001144323"/>
    </source>
</evidence>
<dbReference type="SMART" id="SM00882">
    <property type="entry name" value="CoA_trans"/>
    <property type="match status" value="1"/>
</dbReference>
<organism evidence="1 2">
    <name type="scientific">Methylocystis echinoides</name>
    <dbReference type="NCBI Taxonomy" id="29468"/>
    <lineage>
        <taxon>Bacteria</taxon>
        <taxon>Pseudomonadati</taxon>
        <taxon>Pseudomonadota</taxon>
        <taxon>Alphaproteobacteria</taxon>
        <taxon>Hyphomicrobiales</taxon>
        <taxon>Methylocystaceae</taxon>
        <taxon>Methylocystis</taxon>
    </lineage>
</organism>